<dbReference type="NCBIfam" id="TIGR01591">
    <property type="entry name" value="Fdh-alpha"/>
    <property type="match status" value="1"/>
</dbReference>
<dbReference type="CDD" id="cd02753">
    <property type="entry name" value="MopB_Formate-Dh-H"/>
    <property type="match status" value="1"/>
</dbReference>
<comment type="similarity">
    <text evidence="2">In the C-terminal section; belongs to the prokaryotic molybdopterin-containing oxidoreductase family.</text>
</comment>
<dbReference type="PROSITE" id="PS00198">
    <property type="entry name" value="4FE4S_FER_1"/>
    <property type="match status" value="1"/>
</dbReference>
<dbReference type="InterPro" id="IPR006657">
    <property type="entry name" value="MoPterin_dinucl-bd_dom"/>
</dbReference>
<evidence type="ECO:0000259" key="13">
    <source>
        <dbReference type="PROSITE" id="PS51839"/>
    </source>
</evidence>
<dbReference type="InterPro" id="IPR006963">
    <property type="entry name" value="Mopterin_OxRdtase_4Fe-4S_dom"/>
</dbReference>
<dbReference type="Pfam" id="PF00384">
    <property type="entry name" value="Molybdopterin"/>
    <property type="match status" value="1"/>
</dbReference>
<keyword evidence="15" id="KW-1185">Reference proteome</keyword>
<dbReference type="InterPro" id="IPR017900">
    <property type="entry name" value="4Fe4S_Fe_S_CS"/>
</dbReference>
<keyword evidence="8" id="KW-0408">Iron</keyword>
<evidence type="ECO:0000256" key="6">
    <source>
        <dbReference type="ARBA" id="ARBA00022737"/>
    </source>
</evidence>
<dbReference type="InterPro" id="IPR041924">
    <property type="entry name" value="Formate_Dh-H_N"/>
</dbReference>
<dbReference type="InterPro" id="IPR017896">
    <property type="entry name" value="4Fe4S_Fe-S-bd"/>
</dbReference>
<dbReference type="InterPro" id="IPR001041">
    <property type="entry name" value="2Fe-2S_ferredoxin-type"/>
</dbReference>
<dbReference type="Pfam" id="PF10588">
    <property type="entry name" value="NADH-G_4Fe-4S_3"/>
    <property type="match status" value="1"/>
</dbReference>
<dbReference type="Gene3D" id="3.40.50.740">
    <property type="match status" value="1"/>
</dbReference>
<organism evidence="14 15">
    <name type="scientific">Leptothrix discophora</name>
    <dbReference type="NCBI Taxonomy" id="89"/>
    <lineage>
        <taxon>Bacteria</taxon>
        <taxon>Pseudomonadati</taxon>
        <taxon>Pseudomonadota</taxon>
        <taxon>Betaproteobacteria</taxon>
        <taxon>Burkholderiales</taxon>
        <taxon>Sphaerotilaceae</taxon>
        <taxon>Leptothrix</taxon>
    </lineage>
</organism>
<dbReference type="CDD" id="cd00508">
    <property type="entry name" value="MopB_CT_Fdh-Nap-like"/>
    <property type="match status" value="1"/>
</dbReference>
<gene>
    <name evidence="14" type="primary">fdhF</name>
    <name evidence="14" type="ORF">Q8X39_00460</name>
</gene>
<dbReference type="Pfam" id="PF13510">
    <property type="entry name" value="Fer2_4"/>
    <property type="match status" value="1"/>
</dbReference>
<protein>
    <submittedName>
        <fullName evidence="14">Formate dehydrogenase subunit alpha</fullName>
        <ecNumber evidence="14">1.17.1.9</ecNumber>
    </submittedName>
</protein>
<dbReference type="InterPro" id="IPR006656">
    <property type="entry name" value="Mopterin_OxRdtase"/>
</dbReference>
<dbReference type="Gene3D" id="3.30.70.20">
    <property type="match status" value="1"/>
</dbReference>
<evidence type="ECO:0000313" key="15">
    <source>
        <dbReference type="Proteomes" id="UP001235760"/>
    </source>
</evidence>
<dbReference type="PROSITE" id="PS51839">
    <property type="entry name" value="4FE4S_HC3"/>
    <property type="match status" value="1"/>
</dbReference>
<evidence type="ECO:0000256" key="1">
    <source>
        <dbReference type="ARBA" id="ARBA00005404"/>
    </source>
</evidence>
<evidence type="ECO:0000256" key="2">
    <source>
        <dbReference type="ARBA" id="ARBA00007023"/>
    </source>
</evidence>
<keyword evidence="3" id="KW-0004">4Fe-4S</keyword>
<dbReference type="Pfam" id="PF12838">
    <property type="entry name" value="Fer4_7"/>
    <property type="match status" value="1"/>
</dbReference>
<evidence type="ECO:0000256" key="8">
    <source>
        <dbReference type="ARBA" id="ARBA00023004"/>
    </source>
</evidence>
<proteinExistence type="inferred from homology"/>
<dbReference type="EC" id="1.17.1.9" evidence="14"/>
<evidence type="ECO:0000256" key="3">
    <source>
        <dbReference type="ARBA" id="ARBA00022485"/>
    </source>
</evidence>
<dbReference type="PIRSF" id="PIRSF036643">
    <property type="entry name" value="FDH_alpha"/>
    <property type="match status" value="1"/>
</dbReference>
<evidence type="ECO:0000313" key="14">
    <source>
        <dbReference type="EMBL" id="MDP4299093.1"/>
    </source>
</evidence>
<dbReference type="Pfam" id="PF04879">
    <property type="entry name" value="Molybdop_Fe4S4"/>
    <property type="match status" value="1"/>
</dbReference>
<dbReference type="Gene3D" id="2.40.40.20">
    <property type="match status" value="1"/>
</dbReference>
<dbReference type="PANTHER" id="PTHR43105:SF14">
    <property type="entry name" value="FORMATE DEHYDROGENASE H"/>
    <property type="match status" value="1"/>
</dbReference>
<dbReference type="PROSITE" id="PS51085">
    <property type="entry name" value="2FE2S_FER_2"/>
    <property type="match status" value="1"/>
</dbReference>
<feature type="domain" description="4Fe-4S ferredoxin-type" evidence="11">
    <location>
        <begin position="215"/>
        <end position="244"/>
    </location>
</feature>
<dbReference type="SMART" id="SM00926">
    <property type="entry name" value="Molybdop_Fe4S4"/>
    <property type="match status" value="1"/>
</dbReference>
<dbReference type="SUPFAM" id="SSF54292">
    <property type="entry name" value="2Fe-2S ferredoxin-like"/>
    <property type="match status" value="1"/>
</dbReference>
<dbReference type="PANTHER" id="PTHR43105">
    <property type="entry name" value="RESPIRATORY NITRATE REDUCTASE"/>
    <property type="match status" value="1"/>
</dbReference>
<evidence type="ECO:0000256" key="9">
    <source>
        <dbReference type="ARBA" id="ARBA00023014"/>
    </source>
</evidence>
<dbReference type="PROSITE" id="PS51669">
    <property type="entry name" value="4FE4S_MOW_BIS_MGD"/>
    <property type="match status" value="1"/>
</dbReference>
<dbReference type="GO" id="GO:0008863">
    <property type="term" value="F:formate dehydrogenase (NAD+) activity"/>
    <property type="evidence" value="ECO:0007669"/>
    <property type="project" value="UniProtKB-EC"/>
</dbReference>
<dbReference type="EMBL" id="JAUZEE010000001">
    <property type="protein sequence ID" value="MDP4299093.1"/>
    <property type="molecule type" value="Genomic_DNA"/>
</dbReference>
<feature type="domain" description="2Fe-2S ferredoxin-type" evidence="10">
    <location>
        <begin position="24"/>
        <end position="102"/>
    </location>
</feature>
<dbReference type="SUPFAM" id="SSF53706">
    <property type="entry name" value="Formate dehydrogenase/DMSO reductase, domains 1-3"/>
    <property type="match status" value="1"/>
</dbReference>
<dbReference type="CDD" id="cd00207">
    <property type="entry name" value="fer2"/>
    <property type="match status" value="1"/>
</dbReference>
<dbReference type="InterPro" id="IPR006478">
    <property type="entry name" value="Formate_DH_asu"/>
</dbReference>
<dbReference type="SMART" id="SM00929">
    <property type="entry name" value="NADH-G_4Fe-4S_3"/>
    <property type="match status" value="1"/>
</dbReference>
<dbReference type="Gene3D" id="3.40.228.10">
    <property type="entry name" value="Dimethylsulfoxide Reductase, domain 2"/>
    <property type="match status" value="1"/>
</dbReference>
<keyword evidence="4" id="KW-0001">2Fe-2S</keyword>
<dbReference type="InterPro" id="IPR009010">
    <property type="entry name" value="Asp_de-COase-like_dom_sf"/>
</dbReference>
<evidence type="ECO:0000259" key="12">
    <source>
        <dbReference type="PROSITE" id="PS51669"/>
    </source>
</evidence>
<dbReference type="Pfam" id="PF01568">
    <property type="entry name" value="Molydop_binding"/>
    <property type="match status" value="1"/>
</dbReference>
<comment type="caution">
    <text evidence="14">The sequence shown here is derived from an EMBL/GenBank/DDBJ whole genome shotgun (WGS) entry which is preliminary data.</text>
</comment>
<feature type="domain" description="4Fe-4S ferredoxin-type" evidence="11">
    <location>
        <begin position="172"/>
        <end position="203"/>
    </location>
</feature>
<dbReference type="InterPro" id="IPR050123">
    <property type="entry name" value="Prok_molybdopt-oxidoreductase"/>
</dbReference>
<feature type="domain" description="4Fe-4S Mo/W bis-MGD-type" evidence="12">
    <location>
        <begin position="251"/>
        <end position="307"/>
    </location>
</feature>
<evidence type="ECO:0000259" key="10">
    <source>
        <dbReference type="PROSITE" id="PS51085"/>
    </source>
</evidence>
<dbReference type="SUPFAM" id="SSF54862">
    <property type="entry name" value="4Fe-4S ferredoxins"/>
    <property type="match status" value="1"/>
</dbReference>
<reference evidence="14 15" key="1">
    <citation type="submission" date="2023-08" db="EMBL/GenBank/DDBJ databases">
        <authorList>
            <person name="Roldan D.M."/>
            <person name="Menes R.J."/>
        </authorList>
    </citation>
    <scope>NUCLEOTIDE SEQUENCE [LARGE SCALE GENOMIC DNA]</scope>
    <source>
        <strain evidence="14 15">CCM 2812</strain>
    </source>
</reference>
<keyword evidence="9" id="KW-0411">Iron-sulfur</keyword>
<keyword evidence="6" id="KW-0677">Repeat</keyword>
<name>A0ABT9FY01_LEPDI</name>
<evidence type="ECO:0000256" key="7">
    <source>
        <dbReference type="ARBA" id="ARBA00023002"/>
    </source>
</evidence>
<dbReference type="Proteomes" id="UP001235760">
    <property type="component" value="Unassembled WGS sequence"/>
</dbReference>
<dbReference type="InterPro" id="IPR036010">
    <property type="entry name" value="2Fe-2S_ferredoxin-like_sf"/>
</dbReference>
<evidence type="ECO:0000256" key="5">
    <source>
        <dbReference type="ARBA" id="ARBA00022723"/>
    </source>
</evidence>
<evidence type="ECO:0000256" key="4">
    <source>
        <dbReference type="ARBA" id="ARBA00022714"/>
    </source>
</evidence>
<dbReference type="SUPFAM" id="SSF50692">
    <property type="entry name" value="ADC-like"/>
    <property type="match status" value="1"/>
</dbReference>
<accession>A0ABT9FY01</accession>
<comment type="similarity">
    <text evidence="1">Belongs to the complex I 75 kDa subunit family.</text>
</comment>
<keyword evidence="5" id="KW-0479">Metal-binding</keyword>
<keyword evidence="7 14" id="KW-0560">Oxidoreductase</keyword>
<sequence length="967" mass="105166">MNHPYPVFKIHEIDHGTPERISDKLVTLQIDGKSVTVPEGTSLMRAAVDAGVQVPKLCATDSLEPFGSCRLCLVEIDGRRGYPASCTTPAEAGMNVRTQSPKLQELRKGVMELYISDHPLDCLTCAANGDCELQDMAGVVGLRNVRYGVGDQAVAGVAGCHHTKSEKDESNPYFTYDPSKCIVCNRCVRACEEVQGTFALTISGRGFDSRVSPGMDEPFMQSECVSCGACVQACPTATLQENSVIELGQPEHSVITTCAYCGVGCSFKAEMKGNQVVRMTPWKDGKANEGHSCIKGRFAWGYATHKDRITQPMIREKITDPWREVSWDEAFQHAAREFRRIQATHGKDSIGGITSSRCTNEETYLVQKLIRAAFGNNNVDTCARVCHSPTGYGLGQTYGTSAGTQTFKSVEQADVIMVIGANPSEAHPVFGSRLKKRLRQGARLIVVDPRVIDLVGSPHVRADVHLQLKPGTNVAVITALAHVVVTEGLIDEAYVAERCDAHSTEIWREFVARPENSPESLSAACGVPAELLRQAARLYATGGNSAIYYGLGVTEHAQGSTMVMGIANLAMACGMVGREGVGVNPLRGQNNVQGSCDMGSFPHELPGYRHISDTTVRSQFEAAWGVTLASEPGLRIPNMFDAALEGSFKGLYCEGEDIVQSDPNTQHVAAALSAMECIVVQDIFLNETAKYAHVFLPGASFLEKDGTFTNAERRISRVRQVMPPLAGLADWEVTQRLAVALGYPMAYAHPEEIMAEIAALTPSFAGVSYDKIDRLGSVQWPCNDRTDEAGTATMHIGGFVRGKGRFVPTQYVPTDEKVTRKFPLLLTTGRVLSQYNVGAQTRRTENSQWYDEDRLEIHPVDAQDRGIVAGDWVGIGSRAGQTVLRADVTERVQPGVVYATFHFPESGANVITTDSSDWATNCPEYKVTAVQVSKVSQLSAWQQQYASFDRTQQQLLAQAGQTVVEGK</sequence>
<dbReference type="Gene3D" id="3.10.20.740">
    <property type="match status" value="1"/>
</dbReference>
<evidence type="ECO:0000259" key="11">
    <source>
        <dbReference type="PROSITE" id="PS51379"/>
    </source>
</evidence>
<feature type="domain" description="4Fe-4S His(Cys)3-ligated-type" evidence="13">
    <location>
        <begin position="102"/>
        <end position="141"/>
    </location>
</feature>
<dbReference type="InterPro" id="IPR019574">
    <property type="entry name" value="NADH_UbQ_OxRdtase_Gsu_4Fe4S-bd"/>
</dbReference>
<dbReference type="RefSeq" id="WP_305747663.1">
    <property type="nucleotide sequence ID" value="NZ_JAUZEE010000001.1"/>
</dbReference>
<dbReference type="Gene3D" id="2.20.25.90">
    <property type="entry name" value="ADC-like domains"/>
    <property type="match status" value="1"/>
</dbReference>
<dbReference type="PROSITE" id="PS51379">
    <property type="entry name" value="4FE4S_FER_2"/>
    <property type="match status" value="2"/>
</dbReference>